<reference evidence="1" key="2">
    <citation type="submission" date="2023-05" db="EMBL/GenBank/DDBJ databases">
        <authorList>
            <consortium name="Lawrence Berkeley National Laboratory"/>
            <person name="Steindorff A."/>
            <person name="Hensen N."/>
            <person name="Bonometti L."/>
            <person name="Westerberg I."/>
            <person name="Brannstrom I.O."/>
            <person name="Guillou S."/>
            <person name="Cros-Aarteil S."/>
            <person name="Calhoun S."/>
            <person name="Haridas S."/>
            <person name="Kuo A."/>
            <person name="Mondo S."/>
            <person name="Pangilinan J."/>
            <person name="Riley R."/>
            <person name="Labutti K."/>
            <person name="Andreopoulos B."/>
            <person name="Lipzen A."/>
            <person name="Chen C."/>
            <person name="Yanf M."/>
            <person name="Daum C."/>
            <person name="Ng V."/>
            <person name="Clum A."/>
            <person name="Ohm R."/>
            <person name="Martin F."/>
            <person name="Silar P."/>
            <person name="Natvig D."/>
            <person name="Lalanne C."/>
            <person name="Gautier V."/>
            <person name="Ament-Velasquez S.L."/>
            <person name="Kruys A."/>
            <person name="Hutchinson M.I."/>
            <person name="Powell A.J."/>
            <person name="Barry K."/>
            <person name="Miller A.N."/>
            <person name="Grigoriev I.V."/>
            <person name="Debuchy R."/>
            <person name="Gladieux P."/>
            <person name="Thoren M.H."/>
            <person name="Johannesson H."/>
        </authorList>
    </citation>
    <scope>NUCLEOTIDE SEQUENCE</scope>
    <source>
        <strain evidence="1">CBS 123565</strain>
    </source>
</reference>
<evidence type="ECO:0000313" key="2">
    <source>
        <dbReference type="Proteomes" id="UP001304895"/>
    </source>
</evidence>
<protein>
    <submittedName>
        <fullName evidence="1">Uncharacterized protein</fullName>
    </submittedName>
</protein>
<organism evidence="1 2">
    <name type="scientific">Trichocladium antarcticum</name>
    <dbReference type="NCBI Taxonomy" id="1450529"/>
    <lineage>
        <taxon>Eukaryota</taxon>
        <taxon>Fungi</taxon>
        <taxon>Dikarya</taxon>
        <taxon>Ascomycota</taxon>
        <taxon>Pezizomycotina</taxon>
        <taxon>Sordariomycetes</taxon>
        <taxon>Sordariomycetidae</taxon>
        <taxon>Sordariales</taxon>
        <taxon>Chaetomiaceae</taxon>
        <taxon>Trichocladium</taxon>
    </lineage>
</organism>
<dbReference type="Proteomes" id="UP001304895">
    <property type="component" value="Unassembled WGS sequence"/>
</dbReference>
<gene>
    <name evidence="1" type="ORF">BT67DRAFT_102751</name>
</gene>
<comment type="caution">
    <text evidence="1">The sequence shown here is derived from an EMBL/GenBank/DDBJ whole genome shotgun (WGS) entry which is preliminary data.</text>
</comment>
<keyword evidence="2" id="KW-1185">Reference proteome</keyword>
<dbReference type="EMBL" id="MU853402">
    <property type="protein sequence ID" value="KAK4137325.1"/>
    <property type="molecule type" value="Genomic_DNA"/>
</dbReference>
<proteinExistence type="predicted"/>
<sequence length="149" mass="17281">MRLRCEWIEKFTLAGAGCWLRCGGENVTSWLLYFFFFGPTPSSSSVLHHSRSNYQMKKGVPSLVFLRLRRRAAVAWIPGWGWMGHPLDERRSTGASASMEAFTKQRLYRLHPAIAVPRTTRWQLHASRLYFARRVLGELETEASNRQEH</sequence>
<evidence type="ECO:0000313" key="1">
    <source>
        <dbReference type="EMBL" id="KAK4137325.1"/>
    </source>
</evidence>
<name>A0AAN6URE9_9PEZI</name>
<dbReference type="AlphaFoldDB" id="A0AAN6URE9"/>
<reference evidence="1" key="1">
    <citation type="journal article" date="2023" name="Mol. Phylogenet. Evol.">
        <title>Genome-scale phylogeny and comparative genomics of the fungal order Sordariales.</title>
        <authorList>
            <person name="Hensen N."/>
            <person name="Bonometti L."/>
            <person name="Westerberg I."/>
            <person name="Brannstrom I.O."/>
            <person name="Guillou S."/>
            <person name="Cros-Aarteil S."/>
            <person name="Calhoun S."/>
            <person name="Haridas S."/>
            <person name="Kuo A."/>
            <person name="Mondo S."/>
            <person name="Pangilinan J."/>
            <person name="Riley R."/>
            <person name="LaButti K."/>
            <person name="Andreopoulos B."/>
            <person name="Lipzen A."/>
            <person name="Chen C."/>
            <person name="Yan M."/>
            <person name="Daum C."/>
            <person name="Ng V."/>
            <person name="Clum A."/>
            <person name="Steindorff A."/>
            <person name="Ohm R.A."/>
            <person name="Martin F."/>
            <person name="Silar P."/>
            <person name="Natvig D.O."/>
            <person name="Lalanne C."/>
            <person name="Gautier V."/>
            <person name="Ament-Velasquez S.L."/>
            <person name="Kruys A."/>
            <person name="Hutchinson M.I."/>
            <person name="Powell A.J."/>
            <person name="Barry K."/>
            <person name="Miller A.N."/>
            <person name="Grigoriev I.V."/>
            <person name="Debuchy R."/>
            <person name="Gladieux P."/>
            <person name="Hiltunen Thoren M."/>
            <person name="Johannesson H."/>
        </authorList>
    </citation>
    <scope>NUCLEOTIDE SEQUENCE</scope>
    <source>
        <strain evidence="1">CBS 123565</strain>
    </source>
</reference>
<accession>A0AAN6URE9</accession>